<evidence type="ECO:0000259" key="6">
    <source>
        <dbReference type="PROSITE" id="PS50983"/>
    </source>
</evidence>
<dbReference type="SUPFAM" id="SSF53807">
    <property type="entry name" value="Helical backbone' metal receptor"/>
    <property type="match status" value="1"/>
</dbReference>
<evidence type="ECO:0000313" key="8">
    <source>
        <dbReference type="Proteomes" id="UP000460157"/>
    </source>
</evidence>
<evidence type="ECO:0000256" key="5">
    <source>
        <dbReference type="SAM" id="SignalP"/>
    </source>
</evidence>
<accession>A0A7K1UKD7</accession>
<dbReference type="Proteomes" id="UP000460157">
    <property type="component" value="Unassembled WGS sequence"/>
</dbReference>
<dbReference type="CDD" id="cd01146">
    <property type="entry name" value="FhuD"/>
    <property type="match status" value="1"/>
</dbReference>
<gene>
    <name evidence="7" type="ORF">GNZ21_11405</name>
</gene>
<organism evidence="7 8">
    <name type="scientific">Nesterenkonia alkaliphila</name>
    <dbReference type="NCBI Taxonomy" id="1463631"/>
    <lineage>
        <taxon>Bacteria</taxon>
        <taxon>Bacillati</taxon>
        <taxon>Actinomycetota</taxon>
        <taxon>Actinomycetes</taxon>
        <taxon>Micrococcales</taxon>
        <taxon>Micrococcaceae</taxon>
        <taxon>Nesterenkonia</taxon>
    </lineage>
</organism>
<dbReference type="EMBL" id="WRPM01000080">
    <property type="protein sequence ID" value="MVT26957.1"/>
    <property type="molecule type" value="Genomic_DNA"/>
</dbReference>
<proteinExistence type="inferred from homology"/>
<evidence type="ECO:0000256" key="3">
    <source>
        <dbReference type="ARBA" id="ARBA00022448"/>
    </source>
</evidence>
<dbReference type="InterPro" id="IPR051313">
    <property type="entry name" value="Bact_iron-sidero_bind"/>
</dbReference>
<feature type="domain" description="Fe/B12 periplasmic-binding" evidence="6">
    <location>
        <begin position="72"/>
        <end position="346"/>
    </location>
</feature>
<feature type="chain" id="PRO_5029908246" evidence="5">
    <location>
        <begin position="24"/>
        <end position="350"/>
    </location>
</feature>
<dbReference type="PROSITE" id="PS51257">
    <property type="entry name" value="PROKAR_LIPOPROTEIN"/>
    <property type="match status" value="1"/>
</dbReference>
<dbReference type="GO" id="GO:0030288">
    <property type="term" value="C:outer membrane-bounded periplasmic space"/>
    <property type="evidence" value="ECO:0007669"/>
    <property type="project" value="TreeGrafter"/>
</dbReference>
<dbReference type="PROSITE" id="PS50983">
    <property type="entry name" value="FE_B12_PBP"/>
    <property type="match status" value="1"/>
</dbReference>
<feature type="signal peptide" evidence="5">
    <location>
        <begin position="1"/>
        <end position="23"/>
    </location>
</feature>
<dbReference type="InterPro" id="IPR002491">
    <property type="entry name" value="ABC_transptr_periplasmic_BD"/>
</dbReference>
<comment type="subcellular location">
    <subcellularLocation>
        <location evidence="1">Cell envelope</location>
    </subcellularLocation>
</comment>
<evidence type="ECO:0000256" key="1">
    <source>
        <dbReference type="ARBA" id="ARBA00004196"/>
    </source>
</evidence>
<keyword evidence="3" id="KW-0813">Transport</keyword>
<dbReference type="PANTHER" id="PTHR30532">
    <property type="entry name" value="IRON III DICITRATE-BINDING PERIPLASMIC PROTEIN"/>
    <property type="match status" value="1"/>
</dbReference>
<evidence type="ECO:0000256" key="4">
    <source>
        <dbReference type="ARBA" id="ARBA00022729"/>
    </source>
</evidence>
<dbReference type="Pfam" id="PF01497">
    <property type="entry name" value="Peripla_BP_2"/>
    <property type="match status" value="1"/>
</dbReference>
<keyword evidence="4 5" id="KW-0732">Signal</keyword>
<reference evidence="7 8" key="1">
    <citation type="submission" date="2019-12" db="EMBL/GenBank/DDBJ databases">
        <title>Nesterenkonia muleiensis sp. nov., a novel actinobacterium isolated from sap of Populus euphratica.</title>
        <authorList>
            <person name="Wang R."/>
        </authorList>
    </citation>
    <scope>NUCLEOTIDE SEQUENCE [LARGE SCALE GENOMIC DNA]</scope>
    <source>
        <strain evidence="7 8">F10</strain>
    </source>
</reference>
<sequence>MKNPLLSLSAILAASALALTACGGEGDGDHATDSAADGASPAAEGAEDGVLAVVEHMYGPTEVLEPQGGELRVVALGWSDAEIALALGVEPVAVHDWQSFGEESHGVGPWAADLFDEVDPEVIPRTDGDLDYEYIQSLAPDLILNVNSGYDEAEYQRLSEIAPTVSGPEGAANYNPGWEKQTQLVADSLGLSAEGTELIEQTHAKIEEAREAHPEFEGVEAVTGSKFGEAYGLNLSGDMRWDIMELLGFEMYGPAAELNNGEDFYADIAEEQVETFDADVAVLYPIGYTLQELQADPLISSLDVVQQDRAVFLESDSELSMAFSAGSPLSIELVLEELTPQLAEAVENLD</sequence>
<comment type="similarity">
    <text evidence="2">Belongs to the bacterial solute-binding protein 8 family.</text>
</comment>
<dbReference type="AlphaFoldDB" id="A0A7K1UKD7"/>
<protein>
    <submittedName>
        <fullName evidence="7">ABC transporter substrate-binding protein</fullName>
    </submittedName>
</protein>
<dbReference type="GO" id="GO:1901678">
    <property type="term" value="P:iron coordination entity transport"/>
    <property type="evidence" value="ECO:0007669"/>
    <property type="project" value="UniProtKB-ARBA"/>
</dbReference>
<dbReference type="OrthoDB" id="1846031at2"/>
<dbReference type="PANTHER" id="PTHR30532:SF24">
    <property type="entry name" value="FERRIC ENTEROBACTIN-BINDING PERIPLASMIC PROTEIN FEPB"/>
    <property type="match status" value="1"/>
</dbReference>
<evidence type="ECO:0000256" key="2">
    <source>
        <dbReference type="ARBA" id="ARBA00008814"/>
    </source>
</evidence>
<evidence type="ECO:0000313" key="7">
    <source>
        <dbReference type="EMBL" id="MVT26957.1"/>
    </source>
</evidence>
<comment type="caution">
    <text evidence="7">The sequence shown here is derived from an EMBL/GenBank/DDBJ whole genome shotgun (WGS) entry which is preliminary data.</text>
</comment>
<dbReference type="RefSeq" id="WP_157324442.1">
    <property type="nucleotide sequence ID" value="NZ_BMFX01000014.1"/>
</dbReference>
<keyword evidence="8" id="KW-1185">Reference proteome</keyword>
<dbReference type="Gene3D" id="3.40.50.1980">
    <property type="entry name" value="Nitrogenase molybdenum iron protein domain"/>
    <property type="match status" value="2"/>
</dbReference>
<name>A0A7K1UKD7_9MICC</name>